<dbReference type="OrthoDB" id="3231420at2759"/>
<evidence type="ECO:0008006" key="3">
    <source>
        <dbReference type="Google" id="ProtNLM"/>
    </source>
</evidence>
<name>A0A0C3LWQ2_9AGAM</name>
<keyword evidence="2" id="KW-1185">Reference proteome</keyword>
<dbReference type="Proteomes" id="UP000054248">
    <property type="component" value="Unassembled WGS sequence"/>
</dbReference>
<organism evidence="1 2">
    <name type="scientific">Tulasnella calospora MUT 4182</name>
    <dbReference type="NCBI Taxonomy" id="1051891"/>
    <lineage>
        <taxon>Eukaryota</taxon>
        <taxon>Fungi</taxon>
        <taxon>Dikarya</taxon>
        <taxon>Basidiomycota</taxon>
        <taxon>Agaricomycotina</taxon>
        <taxon>Agaricomycetes</taxon>
        <taxon>Cantharellales</taxon>
        <taxon>Tulasnellaceae</taxon>
        <taxon>Tulasnella</taxon>
    </lineage>
</organism>
<proteinExistence type="predicted"/>
<gene>
    <name evidence="1" type="ORF">M407DRAFT_24939</name>
</gene>
<sequence>MPRKSKGDSSHKLLKLMLVCKYFNQIIQITPAFWTELWLVRTIRNTEEQEAGWIEWIGEHIKKSKELPLRVFFILSTSSLTKIYPILLPTSPRWVHLSITSVLLIFRPAKGPSTLQPLFDAPIPQLRSLSVEGLGKWVDAVSGIGTVFRHAPRLTRLEWHDRLVVFRPESGATGSSEEHVQWQSTQGVTYDFAQKTLEVLSIKGAIIPIPFECMVMHRLRLLTLGGFCRPWPFLERWQFPVLEELHISADPYDEVKGLATPTFPTLKKIQWLDTESKPAPADPLNDRFLLLKVLAASSELQAFCISCRIPNIQAYLNLRRIHRQPADRILPFLATDDVTGAPKYCPNLQELCLQEASFGELKHLADIRPQLEKVEVVALRGDSDSASPSREEDLARLEILKERVEVRFHDWVWPYSDNQDR</sequence>
<evidence type="ECO:0000313" key="1">
    <source>
        <dbReference type="EMBL" id="KIO25787.1"/>
    </source>
</evidence>
<dbReference type="EMBL" id="KN823036">
    <property type="protein sequence ID" value="KIO25787.1"/>
    <property type="molecule type" value="Genomic_DNA"/>
</dbReference>
<dbReference type="HOGENOM" id="CLU_756923_0_0_1"/>
<dbReference type="AlphaFoldDB" id="A0A0C3LWQ2"/>
<protein>
    <recommendedName>
        <fullName evidence="3">F-box domain-containing protein</fullName>
    </recommendedName>
</protein>
<evidence type="ECO:0000313" key="2">
    <source>
        <dbReference type="Proteomes" id="UP000054248"/>
    </source>
</evidence>
<reference evidence="1 2" key="1">
    <citation type="submission" date="2014-04" db="EMBL/GenBank/DDBJ databases">
        <authorList>
            <consortium name="DOE Joint Genome Institute"/>
            <person name="Kuo A."/>
            <person name="Girlanda M."/>
            <person name="Perotto S."/>
            <person name="Kohler A."/>
            <person name="Nagy L.G."/>
            <person name="Floudas D."/>
            <person name="Copeland A."/>
            <person name="Barry K.W."/>
            <person name="Cichocki N."/>
            <person name="Veneault-Fourrey C."/>
            <person name="LaButti K."/>
            <person name="Lindquist E.A."/>
            <person name="Lipzen A."/>
            <person name="Lundell T."/>
            <person name="Morin E."/>
            <person name="Murat C."/>
            <person name="Sun H."/>
            <person name="Tunlid A."/>
            <person name="Henrissat B."/>
            <person name="Grigoriev I.V."/>
            <person name="Hibbett D.S."/>
            <person name="Martin F."/>
            <person name="Nordberg H.P."/>
            <person name="Cantor M.N."/>
            <person name="Hua S.X."/>
        </authorList>
    </citation>
    <scope>NUCLEOTIDE SEQUENCE [LARGE SCALE GENOMIC DNA]</scope>
    <source>
        <strain evidence="1 2">MUT 4182</strain>
    </source>
</reference>
<accession>A0A0C3LWQ2</accession>
<reference evidence="2" key="2">
    <citation type="submission" date="2015-01" db="EMBL/GenBank/DDBJ databases">
        <title>Evolutionary Origins and Diversification of the Mycorrhizal Mutualists.</title>
        <authorList>
            <consortium name="DOE Joint Genome Institute"/>
            <consortium name="Mycorrhizal Genomics Consortium"/>
            <person name="Kohler A."/>
            <person name="Kuo A."/>
            <person name="Nagy L.G."/>
            <person name="Floudas D."/>
            <person name="Copeland A."/>
            <person name="Barry K.W."/>
            <person name="Cichocki N."/>
            <person name="Veneault-Fourrey C."/>
            <person name="LaButti K."/>
            <person name="Lindquist E.A."/>
            <person name="Lipzen A."/>
            <person name="Lundell T."/>
            <person name="Morin E."/>
            <person name="Murat C."/>
            <person name="Riley R."/>
            <person name="Ohm R."/>
            <person name="Sun H."/>
            <person name="Tunlid A."/>
            <person name="Henrissat B."/>
            <person name="Grigoriev I.V."/>
            <person name="Hibbett D.S."/>
            <person name="Martin F."/>
        </authorList>
    </citation>
    <scope>NUCLEOTIDE SEQUENCE [LARGE SCALE GENOMIC DNA]</scope>
    <source>
        <strain evidence="2">MUT 4182</strain>
    </source>
</reference>